<proteinExistence type="inferred from homology"/>
<dbReference type="RefSeq" id="WP_187303022.1">
    <property type="nucleotide sequence ID" value="NZ_JACRYT010000008.1"/>
</dbReference>
<dbReference type="GO" id="GO:0002058">
    <property type="term" value="F:uracil binding"/>
    <property type="evidence" value="ECO:0007669"/>
    <property type="project" value="TreeGrafter"/>
</dbReference>
<comment type="similarity">
    <text evidence="1">Belongs to the dihydropyrimidine dehydrogenase family.</text>
</comment>
<dbReference type="Pfam" id="PF01180">
    <property type="entry name" value="DHO_dh"/>
    <property type="match status" value="1"/>
</dbReference>
<accession>A0A923SQS7</accession>
<evidence type="ECO:0000256" key="7">
    <source>
        <dbReference type="ARBA" id="ARBA00049578"/>
    </source>
</evidence>
<comment type="function">
    <text evidence="7">Involved in pyrimidine base degradation. Catalyzes physiologically the reduction of uracil to 5,6-dihydrouracil (DHU) by using NADH as a specific cosubstrate. It also catalyzes the reverse reaction and the reduction of thymine to 5,6-dihydrothymine (DHT).</text>
</comment>
<gene>
    <name evidence="11" type="ORF">H9L42_08750</name>
</gene>
<dbReference type="Proteomes" id="UP000602647">
    <property type="component" value="Unassembled WGS sequence"/>
</dbReference>
<dbReference type="GO" id="GO:0005737">
    <property type="term" value="C:cytoplasm"/>
    <property type="evidence" value="ECO:0007669"/>
    <property type="project" value="InterPro"/>
</dbReference>
<comment type="subunit">
    <text evidence="8">Heterotetramer of 2 PreA and 2 PreT subunits.</text>
</comment>
<evidence type="ECO:0000256" key="9">
    <source>
        <dbReference type="ARBA" id="ARBA00049728"/>
    </source>
</evidence>
<evidence type="ECO:0000256" key="4">
    <source>
        <dbReference type="ARBA" id="ARBA00032722"/>
    </source>
</evidence>
<dbReference type="EC" id="1.3.1.1" evidence="9"/>
<name>A0A923SQS7_9FIRM</name>
<keyword evidence="12" id="KW-1185">Reference proteome</keyword>
<dbReference type="InterPro" id="IPR013785">
    <property type="entry name" value="Aldolase_TIM"/>
</dbReference>
<evidence type="ECO:0000313" key="12">
    <source>
        <dbReference type="Proteomes" id="UP000602647"/>
    </source>
</evidence>
<comment type="caution">
    <text evidence="11">The sequence shown here is derived from an EMBL/GenBank/DDBJ whole genome shotgun (WGS) entry which is preliminary data.</text>
</comment>
<dbReference type="GO" id="GO:0006210">
    <property type="term" value="P:thymine catabolic process"/>
    <property type="evidence" value="ECO:0007669"/>
    <property type="project" value="TreeGrafter"/>
</dbReference>
<keyword evidence="2" id="KW-0560">Oxidoreductase</keyword>
<evidence type="ECO:0000259" key="10">
    <source>
        <dbReference type="PROSITE" id="PS51379"/>
    </source>
</evidence>
<dbReference type="EMBL" id="JACRYT010000008">
    <property type="protein sequence ID" value="MBC6679916.1"/>
    <property type="molecule type" value="Genomic_DNA"/>
</dbReference>
<evidence type="ECO:0000256" key="8">
    <source>
        <dbReference type="ARBA" id="ARBA00049714"/>
    </source>
</evidence>
<feature type="domain" description="4Fe-4S ferredoxin-type" evidence="10">
    <location>
        <begin position="357"/>
        <end position="385"/>
    </location>
</feature>
<evidence type="ECO:0000256" key="5">
    <source>
        <dbReference type="ARBA" id="ARBA00047685"/>
    </source>
</evidence>
<evidence type="ECO:0000256" key="6">
    <source>
        <dbReference type="ARBA" id="ARBA00048792"/>
    </source>
</evidence>
<sequence length="386" mass="42015">MLSVDFCGLKLKNPVIVASATPSITADAIKRAAENGAGAVVTKSVMFPDENGRPTGANPRPKFQLYNTPNGYDPALTEKGGMFSFFRIEEPYPTPEKMAEMLKELKGPNGVDIPIIVSICGFTGNYESWRRLARMMEDAGADALELNGHMWNPYSKYTDPVIASVVKSEVKIPVIFKMMGVTEDPTEVAPKIVAAGADAITGLGTFGLDGIELDVDAEKPWFSETTGLGGPWLRPVSLAFVSRIANSTNVPISGVTGIQCAEDAIKYILMGATTVQVCGAIYARGYKVLREIAEGIEAWMKKKGYNSIEDFRGKALPYLTGTSPQDQPTRAFVTDRCTGCKMCLDSCMFDALHLKDGKAFVDERCDGCGVCWSLCKFRAIEMRDYK</sequence>
<evidence type="ECO:0000313" key="11">
    <source>
        <dbReference type="EMBL" id="MBC6679916.1"/>
    </source>
</evidence>
<evidence type="ECO:0000256" key="2">
    <source>
        <dbReference type="ARBA" id="ARBA00023002"/>
    </source>
</evidence>
<dbReference type="PANTHER" id="PTHR43073:SF2">
    <property type="entry name" value="DIHYDROPYRIMIDINE DEHYDROGENASE [NADP(+)]"/>
    <property type="match status" value="1"/>
</dbReference>
<dbReference type="SUPFAM" id="SSF54862">
    <property type="entry name" value="4Fe-4S ferredoxins"/>
    <property type="match status" value="1"/>
</dbReference>
<dbReference type="AlphaFoldDB" id="A0A923SQS7"/>
<organism evidence="11 12">
    <name type="scientific">Zhenpiania hominis</name>
    <dbReference type="NCBI Taxonomy" id="2763644"/>
    <lineage>
        <taxon>Bacteria</taxon>
        <taxon>Bacillati</taxon>
        <taxon>Bacillota</taxon>
        <taxon>Clostridia</taxon>
        <taxon>Peptostreptococcales</taxon>
        <taxon>Anaerovoracaceae</taxon>
        <taxon>Zhenpiania</taxon>
    </lineage>
</organism>
<dbReference type="GO" id="GO:0050661">
    <property type="term" value="F:NADP binding"/>
    <property type="evidence" value="ECO:0007669"/>
    <property type="project" value="TreeGrafter"/>
</dbReference>
<evidence type="ECO:0000256" key="1">
    <source>
        <dbReference type="ARBA" id="ARBA00010804"/>
    </source>
</evidence>
<dbReference type="SUPFAM" id="SSF51395">
    <property type="entry name" value="FMN-linked oxidoreductases"/>
    <property type="match status" value="1"/>
</dbReference>
<feature type="domain" description="4Fe-4S ferredoxin-type" evidence="10">
    <location>
        <begin position="328"/>
        <end position="356"/>
    </location>
</feature>
<evidence type="ECO:0000256" key="3">
    <source>
        <dbReference type="ARBA" id="ARBA00030119"/>
    </source>
</evidence>
<dbReference type="Gene3D" id="3.30.70.20">
    <property type="match status" value="1"/>
</dbReference>
<comment type="catalytic activity">
    <reaction evidence="5">
        <text>5,6-dihydrothymine + NAD(+) = thymine + NADH + H(+)</text>
        <dbReference type="Rhea" id="RHEA:28791"/>
        <dbReference type="ChEBI" id="CHEBI:15378"/>
        <dbReference type="ChEBI" id="CHEBI:17821"/>
        <dbReference type="ChEBI" id="CHEBI:27468"/>
        <dbReference type="ChEBI" id="CHEBI:57540"/>
        <dbReference type="ChEBI" id="CHEBI:57945"/>
        <dbReference type="EC" id="1.3.1.1"/>
    </reaction>
</comment>
<dbReference type="PANTHER" id="PTHR43073">
    <property type="entry name" value="DIHYDROPYRIMIDINE DEHYDROGENASE [NADP(+)]"/>
    <property type="match status" value="1"/>
</dbReference>
<dbReference type="GO" id="GO:0006212">
    <property type="term" value="P:uracil catabolic process"/>
    <property type="evidence" value="ECO:0007669"/>
    <property type="project" value="TreeGrafter"/>
</dbReference>
<dbReference type="Gene3D" id="3.20.20.70">
    <property type="entry name" value="Aldolase class I"/>
    <property type="match status" value="1"/>
</dbReference>
<dbReference type="PROSITE" id="PS51379">
    <property type="entry name" value="4FE4S_FER_2"/>
    <property type="match status" value="2"/>
</dbReference>
<protein>
    <recommendedName>
        <fullName evidence="9">dihydrouracil dehydrogenase (NAD(+))</fullName>
        <ecNumber evidence="9">1.3.1.1</ecNumber>
    </recommendedName>
    <alternativeName>
        <fullName evidence="4">Dihydrothymine dehydrogenase</fullName>
    </alternativeName>
    <alternativeName>
        <fullName evidence="3">Dihydrouracil dehydrogenase</fullName>
    </alternativeName>
</protein>
<dbReference type="GO" id="GO:0004159">
    <property type="term" value="F:dihydropyrimidine dehydrogenase (NAD+) activity"/>
    <property type="evidence" value="ECO:0007669"/>
    <property type="project" value="UniProtKB-EC"/>
</dbReference>
<reference evidence="11" key="1">
    <citation type="submission" date="2020-08" db="EMBL/GenBank/DDBJ databases">
        <title>Genome public.</title>
        <authorList>
            <person name="Liu C."/>
            <person name="Sun Q."/>
        </authorList>
    </citation>
    <scope>NUCLEOTIDE SEQUENCE</scope>
    <source>
        <strain evidence="11">BX12</strain>
    </source>
</reference>
<comment type="catalytic activity">
    <reaction evidence="6">
        <text>5,6-dihydrouracil + NAD(+) = uracil + NADH + H(+)</text>
        <dbReference type="Rhea" id="RHEA:20189"/>
        <dbReference type="ChEBI" id="CHEBI:15378"/>
        <dbReference type="ChEBI" id="CHEBI:15901"/>
        <dbReference type="ChEBI" id="CHEBI:17568"/>
        <dbReference type="ChEBI" id="CHEBI:57540"/>
        <dbReference type="ChEBI" id="CHEBI:57945"/>
        <dbReference type="EC" id="1.3.1.1"/>
    </reaction>
</comment>
<dbReference type="InterPro" id="IPR005720">
    <property type="entry name" value="Dihydroorotate_DH_cat"/>
</dbReference>
<dbReference type="InterPro" id="IPR017896">
    <property type="entry name" value="4Fe4S_Fe-S-bd"/>
</dbReference>